<dbReference type="Proteomes" id="UP000192722">
    <property type="component" value="Unassembled WGS sequence"/>
</dbReference>
<evidence type="ECO:0000256" key="2">
    <source>
        <dbReference type="ARBA" id="ARBA00023172"/>
    </source>
</evidence>
<evidence type="ECO:0000313" key="5">
    <source>
        <dbReference type="Proteomes" id="UP000192722"/>
    </source>
</evidence>
<evidence type="ECO:0000313" key="4">
    <source>
        <dbReference type="EMBL" id="ORJ20050.1"/>
    </source>
</evidence>
<keyword evidence="1" id="KW-0238">DNA-binding</keyword>
<dbReference type="InterPro" id="IPR009061">
    <property type="entry name" value="DNA-bd_dom_put_sf"/>
</dbReference>
<keyword evidence="5" id="KW-1185">Reference proteome</keyword>
<organism evidence="4 5">
    <name type="scientific">Rouxiella silvae</name>
    <dbReference type="NCBI Taxonomy" id="1646373"/>
    <lineage>
        <taxon>Bacteria</taxon>
        <taxon>Pseudomonadati</taxon>
        <taxon>Pseudomonadota</taxon>
        <taxon>Gammaproteobacteria</taxon>
        <taxon>Enterobacterales</taxon>
        <taxon>Yersiniaceae</taxon>
        <taxon>Rouxiella</taxon>
    </lineage>
</organism>
<gene>
    <name evidence="4" type="ORF">BS639_16975</name>
</gene>
<protein>
    <submittedName>
        <fullName evidence="4">Excisionase</fullName>
    </submittedName>
</protein>
<proteinExistence type="predicted"/>
<reference evidence="4 5" key="1">
    <citation type="journal article" date="2017" name="Int. J. Syst. Evol. Microbiol.">
        <title>Rouxiella badensis sp. nov. and Rouxiella silvae sp. nov. isolated from peat bog soil in Germany and emendation of the genus description.</title>
        <authorList>
            <person name="Le Fleche-Mateos A."/>
            <person name="Kugler J.H."/>
            <person name="Hansen S.H."/>
            <person name="Syldatk C."/>
            <person name="Hausmann R."/>
            <person name="Lomprez F."/>
            <person name="Vandenbogaert M."/>
            <person name="Manuguerra J.C."/>
            <person name="Grimont P.A."/>
        </authorList>
    </citation>
    <scope>NUCLEOTIDE SEQUENCE [LARGE SCALE GENOMIC DNA]</scope>
    <source>
        <strain evidence="4 5">213</strain>
    </source>
</reference>
<dbReference type="EMBL" id="MRWD01000044">
    <property type="protein sequence ID" value="ORJ20050.1"/>
    <property type="molecule type" value="Genomic_DNA"/>
</dbReference>
<sequence>MSKWLTLEEWRDLKYKEYKPTVQTLQRWARDGKIYPAPEKHGRQYVVRTDAIYVNPTDVKTGEKIKEAQSNKPAKSAFMQKVINDTAARKV</sequence>
<name>A0ABX3TY00_9GAMM</name>
<evidence type="ECO:0000259" key="3">
    <source>
        <dbReference type="Pfam" id="PF07825"/>
    </source>
</evidence>
<accession>A0ABX3TY00</accession>
<feature type="domain" description="Excisionase-like" evidence="3">
    <location>
        <begin position="5"/>
        <end position="58"/>
    </location>
</feature>
<dbReference type="Gene3D" id="1.10.1660.20">
    <property type="match status" value="1"/>
</dbReference>
<dbReference type="Pfam" id="PF07825">
    <property type="entry name" value="Exc"/>
    <property type="match status" value="1"/>
</dbReference>
<comment type="caution">
    <text evidence="4">The sequence shown here is derived from an EMBL/GenBank/DDBJ whole genome shotgun (WGS) entry which is preliminary data.</text>
</comment>
<evidence type="ECO:0000256" key="1">
    <source>
        <dbReference type="ARBA" id="ARBA00023125"/>
    </source>
</evidence>
<keyword evidence="2" id="KW-0233">DNA recombination</keyword>
<dbReference type="SUPFAM" id="SSF46955">
    <property type="entry name" value="Putative DNA-binding domain"/>
    <property type="match status" value="1"/>
</dbReference>
<dbReference type="InterPro" id="IPR038137">
    <property type="entry name" value="Excisionase-like_sf"/>
</dbReference>
<dbReference type="InterPro" id="IPR012884">
    <property type="entry name" value="Excisionase-like"/>
</dbReference>